<dbReference type="eggNOG" id="COG0564">
    <property type="taxonomic scope" value="Bacteria"/>
</dbReference>
<dbReference type="SUPFAM" id="SSF55120">
    <property type="entry name" value="Pseudouridine synthase"/>
    <property type="match status" value="1"/>
</dbReference>
<reference evidence="4" key="1">
    <citation type="journal article" date="2013" name="ISME J.">
        <title>A small predatory core genome in the divergent marine Bacteriovorax marinus SJ and the terrestrial Bdellovibrio bacteriovorus.</title>
        <authorList>
            <person name="Crossman L.C."/>
            <person name="Chen H."/>
            <person name="Cerdeno-Tarraga A.M."/>
            <person name="Brooks K."/>
            <person name="Quail M.A."/>
            <person name="Pineiro S.A."/>
            <person name="Hobley L."/>
            <person name="Sockett R.E."/>
            <person name="Bentley S.D."/>
            <person name="Parkhill J."/>
            <person name="Williams H.N."/>
            <person name="Stine O.C."/>
        </authorList>
    </citation>
    <scope>NUCLEOTIDE SEQUENCE [LARGE SCALE GENOMIC DNA]</scope>
    <source>
        <strain evidence="4">ATCC BAA-682 / DSM 15412 / SJ</strain>
    </source>
</reference>
<dbReference type="PANTHER" id="PTHR21600:SF87">
    <property type="entry name" value="RNA PSEUDOURIDYLATE SYNTHASE DOMAIN-CONTAINING PROTEIN 1"/>
    <property type="match status" value="1"/>
</dbReference>
<dbReference type="EMBL" id="FQ312005">
    <property type="protein sequence ID" value="CBW25878.1"/>
    <property type="molecule type" value="Genomic_DNA"/>
</dbReference>
<dbReference type="STRING" id="862908.BMS_0994"/>
<dbReference type="InterPro" id="IPR020103">
    <property type="entry name" value="PsdUridine_synth_cat_dom_sf"/>
</dbReference>
<dbReference type="PANTHER" id="PTHR21600">
    <property type="entry name" value="MITOCHONDRIAL RNA PSEUDOURIDINE SYNTHASE"/>
    <property type="match status" value="1"/>
</dbReference>
<feature type="domain" description="Pseudouridine synthase RsuA/RluA-like" evidence="2">
    <location>
        <begin position="102"/>
        <end position="253"/>
    </location>
</feature>
<dbReference type="Gene3D" id="3.30.2350.10">
    <property type="entry name" value="Pseudouridine synthase"/>
    <property type="match status" value="1"/>
</dbReference>
<sequence length="313" mass="36347">MKNPYKIFKLTTIKEESLYFNAREILKRDFSLSLSQKSFDELLKQNRIRISGAPPSHELKSIKKGVNFSISISKSQLKSWSLPIENKREFKESMLIHEENLFLVANKPAMLSSTATTNSKQDNLHAILTRYISGGHKEKYLSIHHRIDFETSGLLIFCKKKSQNKFFSDLFEQRKVKKTYLALIKDPDHSFKDQKVENFLERDPKNKMKMMSTTHGGKKATTYFKEITHQEGMTLVEAKPETGRFHQIRVHLAELGFPIIGDSIYSQKSEQFPRTMLHAYKLSFPHPQSDESLEFIAPLPHDFPQNIIQLVKE</sequence>
<dbReference type="HOGENOM" id="CLU_016902_8_2_7"/>
<evidence type="ECO:0000313" key="3">
    <source>
        <dbReference type="EMBL" id="CBW25878.1"/>
    </source>
</evidence>
<dbReference type="GO" id="GO:0000455">
    <property type="term" value="P:enzyme-directed rRNA pseudouridine synthesis"/>
    <property type="evidence" value="ECO:0007669"/>
    <property type="project" value="TreeGrafter"/>
</dbReference>
<dbReference type="CDD" id="cd02869">
    <property type="entry name" value="PseudoU_synth_RluA_like"/>
    <property type="match status" value="1"/>
</dbReference>
<accession>E1WXS1</accession>
<dbReference type="GO" id="GO:0003723">
    <property type="term" value="F:RNA binding"/>
    <property type="evidence" value="ECO:0007669"/>
    <property type="project" value="InterPro"/>
</dbReference>
<dbReference type="Pfam" id="PF00849">
    <property type="entry name" value="PseudoU_synth_2"/>
    <property type="match status" value="1"/>
</dbReference>
<evidence type="ECO:0000313" key="4">
    <source>
        <dbReference type="Proteomes" id="UP000008963"/>
    </source>
</evidence>
<dbReference type="AlphaFoldDB" id="E1WXS1"/>
<dbReference type="OrthoDB" id="5289274at2"/>
<keyword evidence="4" id="KW-1185">Reference proteome</keyword>
<dbReference type="InterPro" id="IPR050188">
    <property type="entry name" value="RluA_PseudoU_synthase"/>
</dbReference>
<dbReference type="GO" id="GO:0140098">
    <property type="term" value="F:catalytic activity, acting on RNA"/>
    <property type="evidence" value="ECO:0007669"/>
    <property type="project" value="UniProtKB-ARBA"/>
</dbReference>
<dbReference type="PATRIC" id="fig|862908.3.peg.945"/>
<dbReference type="KEGG" id="bmx:BMS_0994"/>
<protein>
    <submittedName>
        <fullName evidence="3">Pseudouridine Synthase</fullName>
    </submittedName>
</protein>
<evidence type="ECO:0000259" key="2">
    <source>
        <dbReference type="Pfam" id="PF00849"/>
    </source>
</evidence>
<proteinExistence type="inferred from homology"/>
<name>E1WXS1_HALMS</name>
<dbReference type="GO" id="GO:0009982">
    <property type="term" value="F:pseudouridine synthase activity"/>
    <property type="evidence" value="ECO:0007669"/>
    <property type="project" value="InterPro"/>
</dbReference>
<evidence type="ECO:0000256" key="1">
    <source>
        <dbReference type="ARBA" id="ARBA00010876"/>
    </source>
</evidence>
<gene>
    <name evidence="3" type="ordered locus">BMS_0994</name>
</gene>
<comment type="similarity">
    <text evidence="1">Belongs to the pseudouridine synthase RluA family.</text>
</comment>
<dbReference type="InterPro" id="IPR006145">
    <property type="entry name" value="PsdUridine_synth_RsuA/RluA"/>
</dbReference>
<dbReference type="Proteomes" id="UP000008963">
    <property type="component" value="Chromosome"/>
</dbReference>
<dbReference type="RefSeq" id="WP_014243662.1">
    <property type="nucleotide sequence ID" value="NC_016620.1"/>
</dbReference>
<organism evidence="3 4">
    <name type="scientific">Halobacteriovorax marinus (strain ATCC BAA-682 / DSM 15412 / SJ)</name>
    <name type="common">Bacteriovorax marinus</name>
    <dbReference type="NCBI Taxonomy" id="862908"/>
    <lineage>
        <taxon>Bacteria</taxon>
        <taxon>Pseudomonadati</taxon>
        <taxon>Bdellovibrionota</taxon>
        <taxon>Bacteriovoracia</taxon>
        <taxon>Bacteriovoracales</taxon>
        <taxon>Halobacteriovoraceae</taxon>
        <taxon>Halobacteriovorax</taxon>
    </lineage>
</organism>